<evidence type="ECO:0000256" key="1">
    <source>
        <dbReference type="SAM" id="Phobius"/>
    </source>
</evidence>
<dbReference type="Proteomes" id="UP001652628">
    <property type="component" value="Chromosome 2R"/>
</dbReference>
<dbReference type="RefSeq" id="XP_070851166.1">
    <property type="nucleotide sequence ID" value="XM_070995065.1"/>
</dbReference>
<feature type="transmembrane region" description="Helical" evidence="1">
    <location>
        <begin position="74"/>
        <end position="95"/>
    </location>
</feature>
<feature type="transmembrane region" description="Helical" evidence="1">
    <location>
        <begin position="7"/>
        <end position="31"/>
    </location>
</feature>
<keyword evidence="1" id="KW-0472">Membrane</keyword>
<accession>A0ABM4TMH3</accession>
<organism evidence="2 3">
    <name type="scientific">Drosophila suzukii</name>
    <name type="common">Spotted-wing drosophila fruit fly</name>
    <dbReference type="NCBI Taxonomy" id="28584"/>
    <lineage>
        <taxon>Eukaryota</taxon>
        <taxon>Metazoa</taxon>
        <taxon>Ecdysozoa</taxon>
        <taxon>Arthropoda</taxon>
        <taxon>Hexapoda</taxon>
        <taxon>Insecta</taxon>
        <taxon>Pterygota</taxon>
        <taxon>Neoptera</taxon>
        <taxon>Endopterygota</taxon>
        <taxon>Diptera</taxon>
        <taxon>Brachycera</taxon>
        <taxon>Muscomorpha</taxon>
        <taxon>Ephydroidea</taxon>
        <taxon>Drosophilidae</taxon>
        <taxon>Drosophila</taxon>
        <taxon>Sophophora</taxon>
    </lineage>
</organism>
<feature type="transmembrane region" description="Helical" evidence="1">
    <location>
        <begin position="51"/>
        <end position="67"/>
    </location>
</feature>
<name>A0ABM4TMH3_DROSZ</name>
<gene>
    <name evidence="3" type="primary">LOC108017710</name>
</gene>
<protein>
    <submittedName>
        <fullName evidence="3">Uncharacterized protein</fullName>
    </submittedName>
</protein>
<feature type="transmembrane region" description="Helical" evidence="1">
    <location>
        <begin position="110"/>
        <end position="129"/>
    </location>
</feature>
<keyword evidence="1" id="KW-0812">Transmembrane</keyword>
<dbReference type="GeneID" id="108017710"/>
<evidence type="ECO:0000313" key="3">
    <source>
        <dbReference type="RefSeq" id="XP_070851166.1"/>
    </source>
</evidence>
<keyword evidence="1" id="KW-1133">Transmembrane helix</keyword>
<reference evidence="3" key="1">
    <citation type="submission" date="2025-08" db="UniProtKB">
        <authorList>
            <consortium name="RefSeq"/>
        </authorList>
    </citation>
    <scope>IDENTIFICATION</scope>
</reference>
<keyword evidence="2" id="KW-1185">Reference proteome</keyword>
<evidence type="ECO:0000313" key="2">
    <source>
        <dbReference type="Proteomes" id="UP001652628"/>
    </source>
</evidence>
<proteinExistence type="predicted"/>
<sequence>MCCLVEYIFKLFVFTFGVFMNFVVTFCLLVHLYDIKNGTNGVRITGIEHCYFLWTVHSCCGTLMIVVKFKDLCYLHWWLLMTSFYILCGLVLHLVLLDFHSDEFGTTEKVQNYFGLGFMLISLITVAGYSRSLRPSEDT</sequence>